<evidence type="ECO:0008006" key="3">
    <source>
        <dbReference type="Google" id="ProtNLM"/>
    </source>
</evidence>
<reference evidence="2" key="3">
    <citation type="submission" date="2008-04" db="EMBL/GenBank/DDBJ databases">
        <title>Complete sequence of chromosome of Exiguobacterium sibiricum 255-15.</title>
        <authorList>
            <consortium name="US DOE Joint Genome Institute"/>
            <person name="Copeland A."/>
            <person name="Lucas S."/>
            <person name="Lapidus A."/>
            <person name="Glavina del Rio T."/>
            <person name="Dalin E."/>
            <person name="Tice H."/>
            <person name="Bruce D."/>
            <person name="Goodwin L."/>
            <person name="Pitluck S."/>
            <person name="Kiss H."/>
            <person name="Chertkov O."/>
            <person name="Monk C."/>
            <person name="Brettin T."/>
            <person name="Detter J.C."/>
            <person name="Han C."/>
            <person name="Kuske C.R."/>
            <person name="Schmutz J."/>
            <person name="Larimer F."/>
            <person name="Land M."/>
            <person name="Hauser L."/>
            <person name="Kyrpides N."/>
            <person name="Mikhailova N."/>
            <person name="Vishnivetskaya T."/>
            <person name="Rodrigues D.F."/>
            <person name="Gilichinsky D."/>
            <person name="Tiedje J."/>
            <person name="Richardson P."/>
        </authorList>
    </citation>
    <scope>NUCLEOTIDE SEQUENCE [LARGE SCALE GENOMIC DNA]</scope>
    <source>
        <strain evidence="2">DSM 17290 / CIP 109462 / JCM 13490 / 255-15</strain>
    </source>
</reference>
<dbReference type="InterPro" id="IPR009267">
    <property type="entry name" value="NTP_transf_6"/>
</dbReference>
<dbReference type="PANTHER" id="PTHR39166">
    <property type="entry name" value="BLL1166 PROTEIN"/>
    <property type="match status" value="1"/>
</dbReference>
<gene>
    <name evidence="1" type="ordered locus">Exig_1504</name>
</gene>
<evidence type="ECO:0000313" key="1">
    <source>
        <dbReference type="EMBL" id="ACB60964.1"/>
    </source>
</evidence>
<sequence>MQETNEMYQSLYENETLREQLILVDRLGLPDAWICAGYIRSLIWGLTLTEEQDIDVVYYDATDTSEATEKQYKEQLKSWQPLPWSVKNQARMHLKNELPPYQSTCDAIAHFPETVTAIAAKLTDGQLQLYLPYGAADLQTRTIRPTPLFSKGLPRHTIFQKRVTGKGWDKRSDLRIVDRF</sequence>
<keyword evidence="2" id="KW-1185">Reference proteome</keyword>
<dbReference type="PANTHER" id="PTHR39166:SF1">
    <property type="entry name" value="BLL1166 PROTEIN"/>
    <property type="match status" value="1"/>
</dbReference>
<reference evidence="1 2" key="1">
    <citation type="journal article" date="2006" name="Extremophiles">
        <title>Characterization of Exiguobacterium isolates from the Siberian permafrost. Description of Exiguobacterium sibiricum sp. nov.</title>
        <authorList>
            <person name="Rodrigues D.F."/>
            <person name="Goris J."/>
            <person name="Vishnivetskaya T."/>
            <person name="Gilichinsky D."/>
            <person name="Thomashow M.F."/>
            <person name="Tiedje J.M."/>
        </authorList>
    </citation>
    <scope>NUCLEOTIDE SEQUENCE [LARGE SCALE GENOMIC DNA]</scope>
    <source>
        <strain evidence="2">DSM 17290 / CIP 109462 / JCM 13490 / 255-15</strain>
    </source>
</reference>
<dbReference type="Pfam" id="PF06042">
    <property type="entry name" value="NTP_transf_6"/>
    <property type="match status" value="1"/>
</dbReference>
<protein>
    <recommendedName>
        <fullName evidence="3">Nucleotidyltransferase family protein</fullName>
    </recommendedName>
</protein>
<dbReference type="eggNOG" id="COG3575">
    <property type="taxonomic scope" value="Bacteria"/>
</dbReference>
<organism evidence="1 2">
    <name type="scientific">Exiguobacterium sibiricum (strain DSM 17290 / CCUG 55495 / CIP 109462 / JCM 13490 / 255-15)</name>
    <dbReference type="NCBI Taxonomy" id="262543"/>
    <lineage>
        <taxon>Bacteria</taxon>
        <taxon>Bacillati</taxon>
        <taxon>Bacillota</taxon>
        <taxon>Bacilli</taxon>
        <taxon>Bacillales</taxon>
        <taxon>Bacillales Family XII. Incertae Sedis</taxon>
        <taxon>Exiguobacterium</taxon>
    </lineage>
</organism>
<evidence type="ECO:0000313" key="2">
    <source>
        <dbReference type="Proteomes" id="UP000001681"/>
    </source>
</evidence>
<dbReference type="OrthoDB" id="1901124at2"/>
<dbReference type="STRING" id="262543.Exig_1504"/>
<dbReference type="Proteomes" id="UP000001681">
    <property type="component" value="Chromosome"/>
</dbReference>
<proteinExistence type="predicted"/>
<dbReference type="KEGG" id="esi:Exig_1504"/>
<dbReference type="AlphaFoldDB" id="B1YGG0"/>
<accession>B1YGG0</accession>
<dbReference type="EMBL" id="CP001022">
    <property type="protein sequence ID" value="ACB60964.1"/>
    <property type="molecule type" value="Genomic_DNA"/>
</dbReference>
<reference evidence="1 2" key="2">
    <citation type="journal article" date="2008" name="BMC Genomics">
        <title>Architecture of thermal adaptation in an Exiguobacterium sibiricum strain isolated from 3 million year old permafrost: a genome and transcriptome approach.</title>
        <authorList>
            <person name="Rodrigues D.F."/>
            <person name="Ivanova N."/>
            <person name="He Z."/>
            <person name="Huebner M."/>
            <person name="Zhou J."/>
            <person name="Tiedje J.M."/>
        </authorList>
    </citation>
    <scope>NUCLEOTIDE SEQUENCE [LARGE SCALE GENOMIC DNA]</scope>
    <source>
        <strain evidence="2">DSM 17290 / CIP 109462 / JCM 13490 / 255-15</strain>
    </source>
</reference>
<dbReference type="HOGENOM" id="CLU_092842_1_0_9"/>
<dbReference type="RefSeq" id="WP_012370384.1">
    <property type="nucleotide sequence ID" value="NC_010556.1"/>
</dbReference>
<name>B1YGG0_EXIS2</name>